<dbReference type="EMBL" id="JAMKFB020000006">
    <property type="protein sequence ID" value="KAL0190494.1"/>
    <property type="molecule type" value="Genomic_DNA"/>
</dbReference>
<organism evidence="1 2">
    <name type="scientific">Cirrhinus mrigala</name>
    <name type="common">Mrigala</name>
    <dbReference type="NCBI Taxonomy" id="683832"/>
    <lineage>
        <taxon>Eukaryota</taxon>
        <taxon>Metazoa</taxon>
        <taxon>Chordata</taxon>
        <taxon>Craniata</taxon>
        <taxon>Vertebrata</taxon>
        <taxon>Euteleostomi</taxon>
        <taxon>Actinopterygii</taxon>
        <taxon>Neopterygii</taxon>
        <taxon>Teleostei</taxon>
        <taxon>Ostariophysi</taxon>
        <taxon>Cypriniformes</taxon>
        <taxon>Cyprinidae</taxon>
        <taxon>Labeoninae</taxon>
        <taxon>Labeonini</taxon>
        <taxon>Cirrhinus</taxon>
    </lineage>
</organism>
<feature type="non-terminal residue" evidence="1">
    <location>
        <position position="54"/>
    </location>
</feature>
<dbReference type="AlphaFoldDB" id="A0ABD0QWC8"/>
<accession>A0ABD0QWC8</accession>
<evidence type="ECO:0000313" key="2">
    <source>
        <dbReference type="Proteomes" id="UP001529510"/>
    </source>
</evidence>
<proteinExistence type="predicted"/>
<comment type="caution">
    <text evidence="1">The sequence shown here is derived from an EMBL/GenBank/DDBJ whole genome shotgun (WGS) entry which is preliminary data.</text>
</comment>
<keyword evidence="2" id="KW-1185">Reference proteome</keyword>
<feature type="non-terminal residue" evidence="1">
    <location>
        <position position="1"/>
    </location>
</feature>
<sequence length="54" mass="6279">QTQEKVKLLIQLAGSLVEKGHVHVTELKRRYRDFSMRMGQYRCSLDRALGLCSE</sequence>
<gene>
    <name evidence="1" type="ORF">M9458_013192</name>
</gene>
<protein>
    <submittedName>
        <fullName evidence="1">Uncharacterized protein</fullName>
    </submittedName>
</protein>
<evidence type="ECO:0000313" key="1">
    <source>
        <dbReference type="EMBL" id="KAL0190494.1"/>
    </source>
</evidence>
<name>A0ABD0QWC8_CIRMR</name>
<reference evidence="1 2" key="1">
    <citation type="submission" date="2024-05" db="EMBL/GenBank/DDBJ databases">
        <title>Genome sequencing and assembly of Indian major carp, Cirrhinus mrigala (Hamilton, 1822).</title>
        <authorList>
            <person name="Mohindra V."/>
            <person name="Chowdhury L.M."/>
            <person name="Lal K."/>
            <person name="Jena J.K."/>
        </authorList>
    </citation>
    <scope>NUCLEOTIDE SEQUENCE [LARGE SCALE GENOMIC DNA]</scope>
    <source>
        <strain evidence="1">CM1030</strain>
        <tissue evidence="1">Blood</tissue>
    </source>
</reference>
<dbReference type="Proteomes" id="UP001529510">
    <property type="component" value="Unassembled WGS sequence"/>
</dbReference>